<dbReference type="EMBL" id="RYZH01000014">
    <property type="protein sequence ID" value="RUL88033.1"/>
    <property type="molecule type" value="Genomic_DNA"/>
</dbReference>
<comment type="caution">
    <text evidence="3">The sequence shown here is derived from an EMBL/GenBank/DDBJ whole genome shotgun (WGS) entry which is preliminary data.</text>
</comment>
<dbReference type="NCBIfam" id="TIGR02532">
    <property type="entry name" value="IV_pilin_GFxxxE"/>
    <property type="match status" value="1"/>
</dbReference>
<dbReference type="Gene3D" id="3.30.700.10">
    <property type="entry name" value="Glycoprotein, Type 4 Pilin"/>
    <property type="match status" value="1"/>
</dbReference>
<dbReference type="Pfam" id="PF07596">
    <property type="entry name" value="SBP_bac_10"/>
    <property type="match status" value="1"/>
</dbReference>
<dbReference type="InterPro" id="IPR045584">
    <property type="entry name" value="Pilin-like"/>
</dbReference>
<dbReference type="InterPro" id="IPR011453">
    <property type="entry name" value="DUF1559"/>
</dbReference>
<dbReference type="SUPFAM" id="SSF54523">
    <property type="entry name" value="Pili subunits"/>
    <property type="match status" value="1"/>
</dbReference>
<organism evidence="3 4">
    <name type="scientific">Tautonia sociabilis</name>
    <dbReference type="NCBI Taxonomy" id="2080755"/>
    <lineage>
        <taxon>Bacteria</taxon>
        <taxon>Pseudomonadati</taxon>
        <taxon>Planctomycetota</taxon>
        <taxon>Planctomycetia</taxon>
        <taxon>Isosphaerales</taxon>
        <taxon>Isosphaeraceae</taxon>
        <taxon>Tautonia</taxon>
    </lineage>
</organism>
<keyword evidence="1" id="KW-0812">Transmembrane</keyword>
<keyword evidence="1" id="KW-0472">Membrane</keyword>
<dbReference type="InterPro" id="IPR012902">
    <property type="entry name" value="N_methyl_site"/>
</dbReference>
<evidence type="ECO:0000256" key="1">
    <source>
        <dbReference type="SAM" id="Phobius"/>
    </source>
</evidence>
<reference evidence="3 4" key="1">
    <citation type="submission" date="2018-12" db="EMBL/GenBank/DDBJ databases">
        <authorList>
            <person name="Toschakov S.V."/>
        </authorList>
    </citation>
    <scope>NUCLEOTIDE SEQUENCE [LARGE SCALE GENOMIC DNA]</scope>
    <source>
        <strain evidence="3 4">GM2012</strain>
    </source>
</reference>
<dbReference type="Pfam" id="PF07963">
    <property type="entry name" value="N_methyl"/>
    <property type="match status" value="1"/>
</dbReference>
<name>A0A432MKT4_9BACT</name>
<dbReference type="NCBIfam" id="TIGR04294">
    <property type="entry name" value="pre_pil_HX9DG"/>
    <property type="match status" value="1"/>
</dbReference>
<evidence type="ECO:0000259" key="2">
    <source>
        <dbReference type="Pfam" id="PF07596"/>
    </source>
</evidence>
<dbReference type="PANTHER" id="PTHR30093">
    <property type="entry name" value="GENERAL SECRETION PATHWAY PROTEIN G"/>
    <property type="match status" value="1"/>
</dbReference>
<protein>
    <submittedName>
        <fullName evidence="3">DUF1559 domain-containing protein</fullName>
    </submittedName>
</protein>
<keyword evidence="1" id="KW-1133">Transmembrane helix</keyword>
<sequence>MTGRRIPAVISGRSCCRHAFTLVECLVVLAIIALLIAIVVPAVQMAREAGRRAQCANNLRQFGLALANYASTVGSFPLGYGGQGYSAHAALLPYMDQKPLYDALNFDVGSSFFPPPENWTVAVLTPGTFLCPSDTQPQFNQGIGFTSYAGNRGVGVQKYGYNGVFSGPFESPIKPSGINDGLSNTVAISEWLFGPANPLVRDARRSVFKTIPPLDQPEEFDRFAEACHNIDLRTAPTNAPFRGMNWLFGEFNFSLYNHTLSPNDHSCTNGSGFQTGAWTATSLHPGGVNAAFADGHVRFVKDSTERNLWRALGSRNGGEAISWEW</sequence>
<gene>
    <name evidence="3" type="ORF">TsocGM_08805</name>
</gene>
<proteinExistence type="predicted"/>
<dbReference type="PANTHER" id="PTHR30093:SF2">
    <property type="entry name" value="TYPE II SECRETION SYSTEM PROTEIN H"/>
    <property type="match status" value="1"/>
</dbReference>
<dbReference type="AlphaFoldDB" id="A0A432MKT4"/>
<evidence type="ECO:0000313" key="3">
    <source>
        <dbReference type="EMBL" id="RUL88033.1"/>
    </source>
</evidence>
<evidence type="ECO:0000313" key="4">
    <source>
        <dbReference type="Proteomes" id="UP000280296"/>
    </source>
</evidence>
<reference evidence="3 4" key="2">
    <citation type="submission" date="2019-01" db="EMBL/GenBank/DDBJ databases">
        <title>Tautonia sociabilis, a novel thermotolerant planctomycete of Isosphaeraceae family, isolated from a 4000 m deep subterranean habitat.</title>
        <authorList>
            <person name="Kovaleva O.L."/>
            <person name="Elcheninov A.G."/>
            <person name="Van Heerden E."/>
            <person name="Toshchakov S.V."/>
            <person name="Novikov A."/>
            <person name="Bonch-Osmolovskaya E.A."/>
            <person name="Kublanov I.V."/>
        </authorList>
    </citation>
    <scope>NUCLEOTIDE SEQUENCE [LARGE SCALE GENOMIC DNA]</scope>
    <source>
        <strain evidence="3 4">GM2012</strain>
    </source>
</reference>
<feature type="domain" description="DUF1559" evidence="2">
    <location>
        <begin position="44"/>
        <end position="306"/>
    </location>
</feature>
<dbReference type="Proteomes" id="UP000280296">
    <property type="component" value="Unassembled WGS sequence"/>
</dbReference>
<dbReference type="InterPro" id="IPR027558">
    <property type="entry name" value="Pre_pil_HX9DG_C"/>
</dbReference>
<feature type="transmembrane region" description="Helical" evidence="1">
    <location>
        <begin position="21"/>
        <end position="43"/>
    </location>
</feature>
<keyword evidence="4" id="KW-1185">Reference proteome</keyword>
<accession>A0A432MKT4</accession>